<accession>A0ACC0YPA5</accession>
<gene>
    <name evidence="1" type="ORF">Pint_22845</name>
</gene>
<evidence type="ECO:0000313" key="1">
    <source>
        <dbReference type="EMBL" id="KAJ0038963.1"/>
    </source>
</evidence>
<keyword evidence="2" id="KW-1185">Reference proteome</keyword>
<reference evidence="2" key="1">
    <citation type="journal article" date="2023" name="G3 (Bethesda)">
        <title>Genome assembly and association tests identify interacting loci associated with vigor, precocity, and sex in interspecific pistachio rootstocks.</title>
        <authorList>
            <person name="Palmer W."/>
            <person name="Jacygrad E."/>
            <person name="Sagayaradj S."/>
            <person name="Cavanaugh K."/>
            <person name="Han R."/>
            <person name="Bertier L."/>
            <person name="Beede B."/>
            <person name="Kafkas S."/>
            <person name="Golino D."/>
            <person name="Preece J."/>
            <person name="Michelmore R."/>
        </authorList>
    </citation>
    <scope>NUCLEOTIDE SEQUENCE [LARGE SCALE GENOMIC DNA]</scope>
</reference>
<proteinExistence type="predicted"/>
<comment type="caution">
    <text evidence="1">The sequence shown here is derived from an EMBL/GenBank/DDBJ whole genome shotgun (WGS) entry which is preliminary data.</text>
</comment>
<protein>
    <submittedName>
        <fullName evidence="1">Uncharacterized protein</fullName>
    </submittedName>
</protein>
<dbReference type="Proteomes" id="UP001163603">
    <property type="component" value="Chromosome 6"/>
</dbReference>
<sequence length="644" mass="72946">MVMEKVRLRLVFSDPQILRKSQKKQGLRKCWILIKPKLYKTISHLSDYLLRIFHLQHSSPHGLILSMDDFVLPPFESTSILKDKDIICVRRKVGKPTETIELSNGVNALEQPARRGVKLLAIEEFQKETGGYQSQSEEDEHDKSLDVIELEDTPDVDRPCKKRKASKKLQGSKRKKSKLAAAEERPVALEDLENDVLRESLVNKDNMPGELEKLRTPEIDEINECMLNAKRSARRKKAKRRWLREQAKSEKIEQHQKQLPTKGSQQPPDKDDKKLTDEYQQPDPKSPKSCGQDNKNLSEEHQQPGPNSDADEDVVPVVIRPGHIRFTPVRKVDAVQAIQQNQTPVTDIMLQETFQWKGVTSKKKGQKWGKEKAASSKWNNYEIFNQDYSETLTTGEEISVNDSKDLDFNKLKPYTSLPKEGDVIAYRLIELSSSWSPEPTSFRVGNISWYNLESNKVMLLPVPEYPLTFEKKIDEDASALQSDTSLYEEDGSLQLINKALLQIDYSLLVDVRIIMHRAKSVTGGVNEVHMASEDAVTNLRDHNNNEKVLAPVQENGKFRVGDQDAVRSLGDNNSQKAHAPIPGNGKLNAWEEINQALSAKKAELSHVDDQCIKEGSGSSRWSYKALRSSALGPTMAFLRAQSGI</sequence>
<name>A0ACC0YPA5_9ROSI</name>
<organism evidence="1 2">
    <name type="scientific">Pistacia integerrima</name>
    <dbReference type="NCBI Taxonomy" id="434235"/>
    <lineage>
        <taxon>Eukaryota</taxon>
        <taxon>Viridiplantae</taxon>
        <taxon>Streptophyta</taxon>
        <taxon>Embryophyta</taxon>
        <taxon>Tracheophyta</taxon>
        <taxon>Spermatophyta</taxon>
        <taxon>Magnoliopsida</taxon>
        <taxon>eudicotyledons</taxon>
        <taxon>Gunneridae</taxon>
        <taxon>Pentapetalae</taxon>
        <taxon>rosids</taxon>
        <taxon>malvids</taxon>
        <taxon>Sapindales</taxon>
        <taxon>Anacardiaceae</taxon>
        <taxon>Pistacia</taxon>
    </lineage>
</organism>
<evidence type="ECO:0000313" key="2">
    <source>
        <dbReference type="Proteomes" id="UP001163603"/>
    </source>
</evidence>
<dbReference type="EMBL" id="CM047741">
    <property type="protein sequence ID" value="KAJ0038963.1"/>
    <property type="molecule type" value="Genomic_DNA"/>
</dbReference>